<dbReference type="GO" id="GO:0005886">
    <property type="term" value="C:plasma membrane"/>
    <property type="evidence" value="ECO:0007669"/>
    <property type="project" value="TreeGrafter"/>
</dbReference>
<name>A0A1W0E3G3_9MICR</name>
<evidence type="ECO:0000313" key="4">
    <source>
        <dbReference type="Proteomes" id="UP000192758"/>
    </source>
</evidence>
<keyword evidence="4" id="KW-1185">Reference proteome</keyword>
<dbReference type="InterPro" id="IPR023610">
    <property type="entry name" value="PInositol-4/5-P-5/4-kinase"/>
</dbReference>
<gene>
    <name evidence="3" type="primary">MSS4</name>
    <name evidence="3" type="ORF">EHP00_1239</name>
</gene>
<dbReference type="SUPFAM" id="SSF56104">
    <property type="entry name" value="SAICAR synthase-like"/>
    <property type="match status" value="1"/>
</dbReference>
<feature type="domain" description="PIPK" evidence="2">
    <location>
        <begin position="32"/>
        <end position="339"/>
    </location>
</feature>
<keyword evidence="1" id="KW-0547">Nucleotide-binding</keyword>
<dbReference type="PANTHER" id="PTHR23086">
    <property type="entry name" value="PHOSPHATIDYLINOSITOL-4-PHOSPHATE 5-KINASE"/>
    <property type="match status" value="1"/>
</dbReference>
<dbReference type="Proteomes" id="UP000192758">
    <property type="component" value="Unassembled WGS sequence"/>
</dbReference>
<evidence type="ECO:0000259" key="2">
    <source>
        <dbReference type="PROSITE" id="PS51455"/>
    </source>
</evidence>
<keyword evidence="1" id="KW-0067">ATP-binding</keyword>
<dbReference type="AlphaFoldDB" id="A0A1W0E3G3"/>
<dbReference type="Gene3D" id="3.30.800.10">
    <property type="entry name" value="Phosphatidylinositol Phosphate Kinase II Beta"/>
    <property type="match status" value="1"/>
</dbReference>
<reference evidence="3 4" key="1">
    <citation type="journal article" date="2017" name="Environ. Microbiol.">
        <title>Decay of the glycolytic pathway and adaptation to intranuclear parasitism within Enterocytozoonidae microsporidia.</title>
        <authorList>
            <person name="Wiredu Boakye D."/>
            <person name="Jaroenlak P."/>
            <person name="Prachumwat A."/>
            <person name="Williams T.A."/>
            <person name="Bateman K.S."/>
            <person name="Itsathitphaisarn O."/>
            <person name="Sritunyalucksana K."/>
            <person name="Paszkiewicz K.H."/>
            <person name="Moore K.A."/>
            <person name="Stentiford G.D."/>
            <person name="Williams B.A."/>
        </authorList>
    </citation>
    <scope>NUCLEOTIDE SEQUENCE [LARGE SCALE GENOMIC DNA]</scope>
    <source>
        <strain evidence="3 4">TH1</strain>
    </source>
</reference>
<accession>A0A1W0E3G3</accession>
<dbReference type="Pfam" id="PF01504">
    <property type="entry name" value="PIP5K"/>
    <property type="match status" value="1"/>
</dbReference>
<dbReference type="SMART" id="SM00330">
    <property type="entry name" value="PIPKc"/>
    <property type="match status" value="1"/>
</dbReference>
<keyword evidence="1" id="KW-0418">Kinase</keyword>
<dbReference type="PROSITE" id="PS51455">
    <property type="entry name" value="PIPK"/>
    <property type="match status" value="1"/>
</dbReference>
<sequence>MNNTNLYNENIEMNDILECYETEKLSEDKVYEIKSILEAIKILTDKDNYEKTNVFAFKDITNTENKKTLDNDVEMNDIIFDEENALKEPKRTFQEEKLKCEKSHDDEIFISSLLKVRMHHTKMLKTKEKISLTNTSFIFNKNIKGKSNSTIFFDCQFKYCFKQIRKNEFLKYNMEIEKIEEYIKACPKTLLAQIFGVFTIEINNTEIYLIAMKNVLNEKYEEIFDLKGLDVVRGANEGIKLKITEKIKVGQNTIDQMICDVNFLSQLGVMDYSIIIGRNKTKKDDHNTISIGIVDTLTEYGFSKKMERLYSLVFCESTGSSTNPVDYANRVIKLIKDRFEAI</sequence>
<dbReference type="InterPro" id="IPR002498">
    <property type="entry name" value="PInositol-4-P-4/5-kinase_core"/>
</dbReference>
<evidence type="ECO:0000256" key="1">
    <source>
        <dbReference type="PROSITE-ProRule" id="PRU00781"/>
    </source>
</evidence>
<dbReference type="GO" id="GO:0005524">
    <property type="term" value="F:ATP binding"/>
    <property type="evidence" value="ECO:0007669"/>
    <property type="project" value="UniProtKB-UniRule"/>
</dbReference>
<organism evidence="3 4">
    <name type="scientific">Ecytonucleospora hepatopenaei</name>
    <dbReference type="NCBI Taxonomy" id="646526"/>
    <lineage>
        <taxon>Eukaryota</taxon>
        <taxon>Fungi</taxon>
        <taxon>Fungi incertae sedis</taxon>
        <taxon>Microsporidia</taxon>
        <taxon>Enterocytozoonidae</taxon>
        <taxon>Ecytonucleospora</taxon>
    </lineage>
</organism>
<dbReference type="EMBL" id="MNPJ01000025">
    <property type="protein sequence ID" value="OQS53778.1"/>
    <property type="molecule type" value="Genomic_DNA"/>
</dbReference>
<dbReference type="Gene3D" id="3.30.810.10">
    <property type="entry name" value="2-Layer Sandwich"/>
    <property type="match status" value="1"/>
</dbReference>
<dbReference type="InterPro" id="IPR027484">
    <property type="entry name" value="PInositol-4-P-5-kinase_N"/>
</dbReference>
<dbReference type="InterPro" id="IPR027483">
    <property type="entry name" value="PInositol-4-P-4/5-kinase_C_sf"/>
</dbReference>
<comment type="caution">
    <text evidence="3">The sequence shown here is derived from an EMBL/GenBank/DDBJ whole genome shotgun (WGS) entry which is preliminary data.</text>
</comment>
<protein>
    <submittedName>
        <fullName evidence="3">MSS4</fullName>
    </submittedName>
</protein>
<evidence type="ECO:0000313" key="3">
    <source>
        <dbReference type="EMBL" id="OQS53778.1"/>
    </source>
</evidence>
<dbReference type="OrthoDB" id="20783at2759"/>
<proteinExistence type="predicted"/>
<dbReference type="VEuPathDB" id="MicrosporidiaDB:EHP00_1239"/>
<keyword evidence="1" id="KW-0808">Transferase</keyword>
<dbReference type="GO" id="GO:0046854">
    <property type="term" value="P:phosphatidylinositol phosphate biosynthetic process"/>
    <property type="evidence" value="ECO:0007669"/>
    <property type="project" value="TreeGrafter"/>
</dbReference>
<dbReference type="GO" id="GO:0016308">
    <property type="term" value="F:1-phosphatidylinositol-4-phosphate 5-kinase activity"/>
    <property type="evidence" value="ECO:0007669"/>
    <property type="project" value="TreeGrafter"/>
</dbReference>
<dbReference type="PANTHER" id="PTHR23086:SF8">
    <property type="entry name" value="PHOSPHATIDYLINOSITOL 5-PHOSPHATE 4-KINASE, ISOFORM A"/>
    <property type="match status" value="1"/>
</dbReference>
<dbReference type="STRING" id="646526.A0A1W0E3G3"/>